<feature type="binding site" evidence="3">
    <location>
        <begin position="537"/>
        <end position="538"/>
    </location>
    <ligand>
        <name>FAD</name>
        <dbReference type="ChEBI" id="CHEBI:57692"/>
    </ligand>
</feature>
<dbReference type="Gene3D" id="3.50.50.60">
    <property type="entry name" value="FAD/NAD(P)-binding domain"/>
    <property type="match status" value="1"/>
</dbReference>
<evidence type="ECO:0000256" key="3">
    <source>
        <dbReference type="PIRSR" id="PIRSR000137-2"/>
    </source>
</evidence>
<keyword evidence="6" id="KW-1185">Reference proteome</keyword>
<dbReference type="Pfam" id="PF00732">
    <property type="entry name" value="GMC_oxred_N"/>
    <property type="match status" value="1"/>
</dbReference>
<dbReference type="InterPro" id="IPR000172">
    <property type="entry name" value="GMC_OxRdtase_N"/>
</dbReference>
<dbReference type="EMBL" id="SGPJ01000496">
    <property type="protein sequence ID" value="THG94131.1"/>
    <property type="molecule type" value="Genomic_DNA"/>
</dbReference>
<dbReference type="Gene3D" id="3.30.560.10">
    <property type="entry name" value="Glucose Oxidase, domain 3"/>
    <property type="match status" value="1"/>
</dbReference>
<dbReference type="GO" id="GO:0050660">
    <property type="term" value="F:flavin adenine dinucleotide binding"/>
    <property type="evidence" value="ECO:0007669"/>
    <property type="project" value="InterPro"/>
</dbReference>
<dbReference type="PANTHER" id="PTHR11552">
    <property type="entry name" value="GLUCOSE-METHANOL-CHOLINE GMC OXIDOREDUCTASE"/>
    <property type="match status" value="1"/>
</dbReference>
<gene>
    <name evidence="5" type="ORF">EW026_g7277</name>
</gene>
<dbReference type="PIRSF" id="PIRSF000137">
    <property type="entry name" value="Alcohol_oxidase"/>
    <property type="match status" value="1"/>
</dbReference>
<dbReference type="InterPro" id="IPR007867">
    <property type="entry name" value="GMC_OxRtase_C"/>
</dbReference>
<dbReference type="PANTHER" id="PTHR11552:SF78">
    <property type="entry name" value="GLUCOSE-METHANOL-CHOLINE OXIDOREDUCTASE N-TERMINAL DOMAIN-CONTAINING PROTEIN"/>
    <property type="match status" value="1"/>
</dbReference>
<dbReference type="Proteomes" id="UP000309038">
    <property type="component" value="Unassembled WGS sequence"/>
</dbReference>
<dbReference type="GO" id="GO:0016614">
    <property type="term" value="F:oxidoreductase activity, acting on CH-OH group of donors"/>
    <property type="evidence" value="ECO:0007669"/>
    <property type="project" value="InterPro"/>
</dbReference>
<dbReference type="AlphaFoldDB" id="A0A4S4K8B5"/>
<name>A0A4S4K8B5_9APHY</name>
<sequence>MSPTTPEYDVIFAGGGTSSCLIAGRLADADPSLKILIVEAGPHTQDDLAHTQPARYLSHLAPTSKTVTFVAANPEPELGGRQTIVPCGHCVGGGSSVNFMMYTRAAASDYDDWETTFGNAGWGSPDIVPLIKKTETYEVKPGQNHNHGYSGPLKVSYGGAFTNVGKDFLEVGAKYDPRRSSTEDPNGLFEPFVNKYGRWQKWISSKSGTRSDVPHHFIYNKNHKNITLTVGHLVNRVLFEGKRAVGIEYVQNPRVFPNANGEVTVARAKRLVVVSAGAFGSPCILERSGIGAKSVLEKAGVEQFIDLPGVGENYQDHQVIFSPYLASEESDTIDAIVRNEEPEFGKWGAQWLKDGSGLMSSNALDAGVKLRPTAEELRAIGPAFDKKWNEYYVNAPDKPVMWIGPVSMLVGDPSSTPSRKYFSVGYYVEHPSSLGYVHIKSGTDASVPPEFETGFLKQADDFALLKWGYKRSREIARRMACYRGEYVPNHPQFSESSSALCKGEIRPADIGAPDIEYTEEDEKAIEAYTRKFVATAWHSLGTCAMKPREKGGVVDSKLNV</sequence>
<evidence type="ECO:0000256" key="1">
    <source>
        <dbReference type="ARBA" id="ARBA00001974"/>
    </source>
</evidence>
<evidence type="ECO:0000259" key="4">
    <source>
        <dbReference type="PROSITE" id="PS00624"/>
    </source>
</evidence>
<feature type="domain" description="Glucose-methanol-choline oxidoreductase N-terminal" evidence="4">
    <location>
        <begin position="277"/>
        <end position="291"/>
    </location>
</feature>
<dbReference type="Pfam" id="PF05199">
    <property type="entry name" value="GMC_oxred_C"/>
    <property type="match status" value="1"/>
</dbReference>
<dbReference type="PROSITE" id="PS00624">
    <property type="entry name" value="GMC_OXRED_2"/>
    <property type="match status" value="1"/>
</dbReference>
<comment type="cofactor">
    <cofactor evidence="1 3">
        <name>FAD</name>
        <dbReference type="ChEBI" id="CHEBI:57692"/>
    </cofactor>
</comment>
<feature type="non-terminal residue" evidence="5">
    <location>
        <position position="560"/>
    </location>
</feature>
<dbReference type="InterPro" id="IPR012132">
    <property type="entry name" value="GMC_OxRdtase"/>
</dbReference>
<comment type="similarity">
    <text evidence="2">Belongs to the GMC oxidoreductase family.</text>
</comment>
<proteinExistence type="inferred from homology"/>
<dbReference type="InterPro" id="IPR036188">
    <property type="entry name" value="FAD/NAD-bd_sf"/>
</dbReference>
<evidence type="ECO:0000313" key="6">
    <source>
        <dbReference type="Proteomes" id="UP000309038"/>
    </source>
</evidence>
<feature type="binding site" evidence="3">
    <location>
        <position position="234"/>
    </location>
    <ligand>
        <name>FAD</name>
        <dbReference type="ChEBI" id="CHEBI:57692"/>
    </ligand>
</feature>
<reference evidence="5 6" key="1">
    <citation type="submission" date="2019-02" db="EMBL/GenBank/DDBJ databases">
        <title>Genome sequencing of the rare red list fungi Phlebia centrifuga.</title>
        <authorList>
            <person name="Buettner E."/>
            <person name="Kellner H."/>
        </authorList>
    </citation>
    <scope>NUCLEOTIDE SEQUENCE [LARGE SCALE GENOMIC DNA]</scope>
    <source>
        <strain evidence="5 6">DSM 108282</strain>
    </source>
</reference>
<keyword evidence="3" id="KW-0285">Flavoprotein</keyword>
<comment type="caution">
    <text evidence="5">The sequence shown here is derived from an EMBL/GenBank/DDBJ whole genome shotgun (WGS) entry which is preliminary data.</text>
</comment>
<evidence type="ECO:0000256" key="2">
    <source>
        <dbReference type="ARBA" id="ARBA00010790"/>
    </source>
</evidence>
<organism evidence="5 6">
    <name type="scientific">Hermanssonia centrifuga</name>
    <dbReference type="NCBI Taxonomy" id="98765"/>
    <lineage>
        <taxon>Eukaryota</taxon>
        <taxon>Fungi</taxon>
        <taxon>Dikarya</taxon>
        <taxon>Basidiomycota</taxon>
        <taxon>Agaricomycotina</taxon>
        <taxon>Agaricomycetes</taxon>
        <taxon>Polyporales</taxon>
        <taxon>Meruliaceae</taxon>
        <taxon>Hermanssonia</taxon>
    </lineage>
</organism>
<feature type="binding site" evidence="3">
    <location>
        <begin position="17"/>
        <end position="18"/>
    </location>
    <ligand>
        <name>FAD</name>
        <dbReference type="ChEBI" id="CHEBI:57692"/>
    </ligand>
</feature>
<dbReference type="SUPFAM" id="SSF51905">
    <property type="entry name" value="FAD/NAD(P)-binding domain"/>
    <property type="match status" value="1"/>
</dbReference>
<accession>A0A4S4K8B5</accession>
<dbReference type="SUPFAM" id="SSF54373">
    <property type="entry name" value="FAD-linked reductases, C-terminal domain"/>
    <property type="match status" value="1"/>
</dbReference>
<keyword evidence="3" id="KW-0274">FAD</keyword>
<evidence type="ECO:0000313" key="5">
    <source>
        <dbReference type="EMBL" id="THG94131.1"/>
    </source>
</evidence>
<protein>
    <recommendedName>
        <fullName evidence="4">Glucose-methanol-choline oxidoreductase N-terminal domain-containing protein</fullName>
    </recommendedName>
</protein>